<feature type="region of interest" description="Disordered" evidence="2">
    <location>
        <begin position="407"/>
        <end position="570"/>
    </location>
</feature>
<feature type="coiled-coil region" evidence="1">
    <location>
        <begin position="218"/>
        <end position="245"/>
    </location>
</feature>
<sequence>MATKFSHSRQASSGTSSMTLPPSPTLTNPDMILPDYDRAPSPEELPPSQLTAWRTAHASPLDFHLPQSNYSSTPVNISTPIIYGNGTMLSDIGEVTEVESTVGGARRSSSRYSMHSNDAHDDPPALPLAKSVIKSRSQMKRERRSSVDSTSTITTERNPGHFADFDDTVSVNESCQGDDEESIASYYMEDPAIRKPRSSGADELPGQNTDRYSTSSISKRAEEILANAKRRLTTMEGNLTRARSSLNNYSTMSDSSTPSPPMIRPSSAMRIAGGSASVSYSRNIDEALEPDNPAPAAHLPRSASALGAAGGYRQPRGISRSFDGSIEGAIRPSGFMGPEITLMPLGEEDDDQVSVIGPQDDGRLSSMSSFASPTFSTYSESGRAASVVQVRDLQDQMNGLRGKISSLKEQARADSMKRRSLQSLRTPSPFTHARWDQGFMEPQDIRSPDAEEHPQTTTPPQEEVQYDHVDAPAQSPEEAAHVANEGVRNGDMNVEEDPRSETDQSVPHHQPTSRDDDEETQFDDAEDLRTENGDFEDAREGPDLDIAEVERYETESESGESLYHDTFQAPVSHEDREDAFDYEHFFLHSAMGTISQGRFGRSGSVSSDDSLQTARGPIMDSRPGSIQTMSSIDSFATAYEGRSSSRSILYEESGEDDEETQPRPRGHKGSKSLGHLNGARGDESGSESLSDGQDKPRRNSVIHQPLKSNSASLHRPSVASFESTGTTRSFPLISKAKLNGGVLTPGGSPDSELNQISEGLLRNTNSACEDRSPAENAPIPAMEMLSREDQMGVQRLVGTLGKCVLGLAEASSASTEARMYRRRIEAARRILEGFNDP</sequence>
<gene>
    <name evidence="3" type="ORF">B0I35DRAFT_473577</name>
</gene>
<feature type="region of interest" description="Disordered" evidence="2">
    <location>
        <begin position="1"/>
        <end position="50"/>
    </location>
</feature>
<proteinExistence type="predicted"/>
<keyword evidence="1" id="KW-0175">Coiled coil</keyword>
<name>A0A8K0WX64_9HYPO</name>
<dbReference type="AlphaFoldDB" id="A0A8K0WX64"/>
<evidence type="ECO:0000313" key="3">
    <source>
        <dbReference type="EMBL" id="KAH7328920.1"/>
    </source>
</evidence>
<feature type="compositionally biased region" description="Polar residues" evidence="2">
    <location>
        <begin position="147"/>
        <end position="157"/>
    </location>
</feature>
<evidence type="ECO:0000256" key="2">
    <source>
        <dbReference type="SAM" id="MobiDB-lite"/>
    </source>
</evidence>
<feature type="region of interest" description="Disordered" evidence="2">
    <location>
        <begin position="595"/>
        <end position="726"/>
    </location>
</feature>
<feature type="region of interest" description="Disordered" evidence="2">
    <location>
        <begin position="193"/>
        <end position="216"/>
    </location>
</feature>
<feature type="compositionally biased region" description="Basic and acidic residues" evidence="2">
    <location>
        <begin position="527"/>
        <end position="554"/>
    </location>
</feature>
<keyword evidence="4" id="KW-1185">Reference proteome</keyword>
<feature type="region of interest" description="Disordered" evidence="2">
    <location>
        <begin position="104"/>
        <end position="167"/>
    </location>
</feature>
<reference evidence="3" key="1">
    <citation type="journal article" date="2021" name="Nat. Commun.">
        <title>Genetic determinants of endophytism in the Arabidopsis root mycobiome.</title>
        <authorList>
            <person name="Mesny F."/>
            <person name="Miyauchi S."/>
            <person name="Thiergart T."/>
            <person name="Pickel B."/>
            <person name="Atanasova L."/>
            <person name="Karlsson M."/>
            <person name="Huettel B."/>
            <person name="Barry K.W."/>
            <person name="Haridas S."/>
            <person name="Chen C."/>
            <person name="Bauer D."/>
            <person name="Andreopoulos W."/>
            <person name="Pangilinan J."/>
            <person name="LaButti K."/>
            <person name="Riley R."/>
            <person name="Lipzen A."/>
            <person name="Clum A."/>
            <person name="Drula E."/>
            <person name="Henrissat B."/>
            <person name="Kohler A."/>
            <person name="Grigoriev I.V."/>
            <person name="Martin F.M."/>
            <person name="Hacquard S."/>
        </authorList>
    </citation>
    <scope>NUCLEOTIDE SEQUENCE</scope>
    <source>
        <strain evidence="3">MPI-CAGE-CH-0235</strain>
    </source>
</reference>
<feature type="compositionally biased region" description="Basic and acidic residues" evidence="2">
    <location>
        <begin position="443"/>
        <end position="454"/>
    </location>
</feature>
<feature type="compositionally biased region" description="Acidic residues" evidence="2">
    <location>
        <begin position="515"/>
        <end position="526"/>
    </location>
</feature>
<dbReference type="Proteomes" id="UP000813444">
    <property type="component" value="Unassembled WGS sequence"/>
</dbReference>
<evidence type="ECO:0000256" key="1">
    <source>
        <dbReference type="SAM" id="Coils"/>
    </source>
</evidence>
<feature type="compositionally biased region" description="Polar residues" evidence="2">
    <location>
        <begin position="624"/>
        <end position="634"/>
    </location>
</feature>
<dbReference type="OrthoDB" id="3438840at2759"/>
<organism evidence="3 4">
    <name type="scientific">Stachybotrys elegans</name>
    <dbReference type="NCBI Taxonomy" id="80388"/>
    <lineage>
        <taxon>Eukaryota</taxon>
        <taxon>Fungi</taxon>
        <taxon>Dikarya</taxon>
        <taxon>Ascomycota</taxon>
        <taxon>Pezizomycotina</taxon>
        <taxon>Sordariomycetes</taxon>
        <taxon>Hypocreomycetidae</taxon>
        <taxon>Hypocreales</taxon>
        <taxon>Stachybotryaceae</taxon>
        <taxon>Stachybotrys</taxon>
    </lineage>
</organism>
<dbReference type="EMBL" id="JAGPNK010000001">
    <property type="protein sequence ID" value="KAH7328920.1"/>
    <property type="molecule type" value="Genomic_DNA"/>
</dbReference>
<feature type="compositionally biased region" description="Polar residues" evidence="2">
    <location>
        <begin position="603"/>
        <end position="613"/>
    </location>
</feature>
<comment type="caution">
    <text evidence="3">The sequence shown here is derived from an EMBL/GenBank/DDBJ whole genome shotgun (WGS) entry which is preliminary data.</text>
</comment>
<accession>A0A8K0WX64</accession>
<evidence type="ECO:0000313" key="4">
    <source>
        <dbReference type="Proteomes" id="UP000813444"/>
    </source>
</evidence>
<feature type="compositionally biased region" description="Polar residues" evidence="2">
    <location>
        <begin position="8"/>
        <end position="28"/>
    </location>
</feature>
<feature type="compositionally biased region" description="Polar residues" evidence="2">
    <location>
        <begin position="206"/>
        <end position="216"/>
    </location>
</feature>
<protein>
    <submittedName>
        <fullName evidence="3">Uncharacterized protein</fullName>
    </submittedName>
</protein>